<dbReference type="Gene3D" id="1.10.260.40">
    <property type="entry name" value="lambda repressor-like DNA-binding domains"/>
    <property type="match status" value="1"/>
</dbReference>
<keyword evidence="3" id="KW-1185">Reference proteome</keyword>
<dbReference type="OrthoDB" id="5961056at2"/>
<keyword evidence="1" id="KW-0238">DNA-binding</keyword>
<dbReference type="InterPro" id="IPR013430">
    <property type="entry name" value="Toxin_antidote_HigA"/>
</dbReference>
<protein>
    <submittedName>
        <fullName evidence="2">Addiction module antidote protein, HigA family</fullName>
    </submittedName>
</protein>
<dbReference type="PANTHER" id="PTHR36924:SF1">
    <property type="entry name" value="ANTITOXIN HIGA-1"/>
    <property type="match status" value="1"/>
</dbReference>
<name>A0A328NZB3_9GAMM</name>
<dbReference type="SUPFAM" id="SSF47413">
    <property type="entry name" value="lambda repressor-like DNA-binding domains"/>
    <property type="match status" value="1"/>
</dbReference>
<comment type="caution">
    <text evidence="2">The sequence shown here is derived from an EMBL/GenBank/DDBJ whole genome shotgun (WGS) entry which is preliminary data.</text>
</comment>
<proteinExistence type="predicted"/>
<dbReference type="PANTHER" id="PTHR36924">
    <property type="entry name" value="ANTITOXIN HIGA-1"/>
    <property type="match status" value="1"/>
</dbReference>
<organism evidence="2 3">
    <name type="scientific">Dyella jiangningensis</name>
    <dbReference type="NCBI Taxonomy" id="1379159"/>
    <lineage>
        <taxon>Bacteria</taxon>
        <taxon>Pseudomonadati</taxon>
        <taxon>Pseudomonadota</taxon>
        <taxon>Gammaproteobacteria</taxon>
        <taxon>Lysobacterales</taxon>
        <taxon>Rhodanobacteraceae</taxon>
        <taxon>Dyella</taxon>
    </lineage>
</organism>
<gene>
    <name evidence="2" type="ORF">CA260_13895</name>
</gene>
<dbReference type="Proteomes" id="UP000248926">
    <property type="component" value="Unassembled WGS sequence"/>
</dbReference>
<dbReference type="EMBL" id="NFZS01000004">
    <property type="protein sequence ID" value="RAO75189.1"/>
    <property type="molecule type" value="Genomic_DNA"/>
</dbReference>
<dbReference type="GO" id="GO:0003677">
    <property type="term" value="F:DNA binding"/>
    <property type="evidence" value="ECO:0007669"/>
    <property type="project" value="UniProtKB-KW"/>
</dbReference>
<evidence type="ECO:0000256" key="1">
    <source>
        <dbReference type="ARBA" id="ARBA00023125"/>
    </source>
</evidence>
<accession>A0A328NZB3</accession>
<evidence type="ECO:0000313" key="2">
    <source>
        <dbReference type="EMBL" id="RAO75189.1"/>
    </source>
</evidence>
<dbReference type="NCBIfam" id="TIGR02607">
    <property type="entry name" value="antidote_HigA"/>
    <property type="match status" value="1"/>
</dbReference>
<sequence length="139" mass="15767">MAMRRTQAFTDAATRHALTRKAASARPFCSRARQGSEAMELIQLTPRMDVDPAQRLRSPGDVLLLDYMLPATANPQQLARRTGIRALHLREILTDARPMTPRQAIRLALVLDTSPLYWLVLQARHDLAREAQRITSSRR</sequence>
<dbReference type="AlphaFoldDB" id="A0A328NZB3"/>
<dbReference type="InterPro" id="IPR010982">
    <property type="entry name" value="Lambda_DNA-bd_dom_sf"/>
</dbReference>
<evidence type="ECO:0000313" key="3">
    <source>
        <dbReference type="Proteomes" id="UP000248926"/>
    </source>
</evidence>
<reference evidence="2 3" key="1">
    <citation type="journal article" date="2018" name="Genet. Mol. Biol.">
        <title>The genome sequence of Dyella jiangningensis FCAV SCS01 from a lignocellulose-decomposing microbial consortium metagenome reveals potential for biotechnological applications.</title>
        <authorList>
            <person name="Desiderato J.G."/>
            <person name="Alvarenga D.O."/>
            <person name="Constancio M.T.L."/>
            <person name="Alves L.M.C."/>
            <person name="Varani A.M."/>
        </authorList>
    </citation>
    <scope>NUCLEOTIDE SEQUENCE [LARGE SCALE GENOMIC DNA]</scope>
    <source>
        <strain evidence="2 3">FCAV SCS01</strain>
    </source>
</reference>